<sequence>MSPEYHSLDGSADLGGAHVGVLLHACLRFLGVSSPHLTSLPRSGRCFSPLRLRSGSPTTITTSAPTVGRARTISPRSGGRRRW</sequence>
<proteinExistence type="predicted"/>
<protein>
    <submittedName>
        <fullName evidence="1">Gallid herpesvirus antisense RNA</fullName>
    </submittedName>
</protein>
<dbReference type="EMBL" id="L29643">
    <property type="protein sequence ID" value="AAA62479.1"/>
    <property type="molecule type" value="Genomic_RNA"/>
</dbReference>
<evidence type="ECO:0000313" key="1">
    <source>
        <dbReference type="EMBL" id="AAA62479.1"/>
    </source>
</evidence>
<organism evidence="1">
    <name type="scientific">Infectious laryngotracheitis virus</name>
    <name type="common">ILTV</name>
    <name type="synonym">Gallid herpesvirus 1</name>
    <dbReference type="NCBI Taxonomy" id="10386"/>
    <lineage>
        <taxon>Viruses</taxon>
        <taxon>Duplodnaviria</taxon>
        <taxon>Heunggongvirae</taxon>
        <taxon>Peploviricota</taxon>
        <taxon>Herviviricetes</taxon>
        <taxon>Herpesvirales</taxon>
        <taxon>Orthoherpesviridae</taxon>
        <taxon>Alphaherpesvirinae</taxon>
        <taxon>Iltovirus</taxon>
        <taxon>Iltovirus gallidalpha1</taxon>
    </lineage>
</organism>
<accession>Q69290</accession>
<name>Q69290_ILTV</name>
<reference evidence="1" key="1">
    <citation type="journal article" date="1994" name="J. Gen. Virol.">
        <title>Identification of novel transcripts complementary to the Marek's disease virus homologue of the ICP4 gene of herpes simplex virus.</title>
        <authorList>
            <person name="Li D.S."/>
            <person name="Pastorek J."/>
            <person name="Zelnik V."/>
            <person name="Smith G.D."/>
            <person name="Ross L.J."/>
        </authorList>
    </citation>
    <scope>NUCLEOTIDE SEQUENCE</scope>
</reference>
<organismHost>
    <name type="scientific">Gallus gallus</name>
    <name type="common">Chicken</name>
    <dbReference type="NCBI Taxonomy" id="9031"/>
</organismHost>